<evidence type="ECO:0000313" key="1">
    <source>
        <dbReference type="EMBL" id="GAG41945.1"/>
    </source>
</evidence>
<proteinExistence type="predicted"/>
<protein>
    <submittedName>
        <fullName evidence="1">Uncharacterized protein</fullName>
    </submittedName>
</protein>
<comment type="caution">
    <text evidence="1">The sequence shown here is derived from an EMBL/GenBank/DDBJ whole genome shotgun (WGS) entry which is preliminary data.</text>
</comment>
<gene>
    <name evidence="1" type="ORF">S01H1_85537</name>
</gene>
<reference evidence="1" key="1">
    <citation type="journal article" date="2014" name="Front. Microbiol.">
        <title>High frequency of phylogenetically diverse reductive dehalogenase-homologous genes in deep subseafloor sedimentary metagenomes.</title>
        <authorList>
            <person name="Kawai M."/>
            <person name="Futagami T."/>
            <person name="Toyoda A."/>
            <person name="Takaki Y."/>
            <person name="Nishi S."/>
            <person name="Hori S."/>
            <person name="Arai W."/>
            <person name="Tsubouchi T."/>
            <person name="Morono Y."/>
            <person name="Uchiyama I."/>
            <person name="Ito T."/>
            <person name="Fujiyama A."/>
            <person name="Inagaki F."/>
            <person name="Takami H."/>
        </authorList>
    </citation>
    <scope>NUCLEOTIDE SEQUENCE</scope>
    <source>
        <strain evidence="1">Expedition CK06-06</strain>
    </source>
</reference>
<organism evidence="1">
    <name type="scientific">marine sediment metagenome</name>
    <dbReference type="NCBI Taxonomy" id="412755"/>
    <lineage>
        <taxon>unclassified sequences</taxon>
        <taxon>metagenomes</taxon>
        <taxon>ecological metagenomes</taxon>
    </lineage>
</organism>
<sequence length="43" mass="5071">MKKLCWLLLIPIIILMGSFAYVKIKDNNSIDLLNESIESYRRD</sequence>
<accession>X0XFR9</accession>
<dbReference type="AlphaFoldDB" id="X0XFR9"/>
<feature type="non-terminal residue" evidence="1">
    <location>
        <position position="43"/>
    </location>
</feature>
<dbReference type="EMBL" id="BARS01058787">
    <property type="protein sequence ID" value="GAG41945.1"/>
    <property type="molecule type" value="Genomic_DNA"/>
</dbReference>
<name>X0XFR9_9ZZZZ</name>